<dbReference type="AlphaFoldDB" id="A0A7V0XEZ9"/>
<comment type="caution">
    <text evidence="1">The sequence shown here is derived from an EMBL/GenBank/DDBJ whole genome shotgun (WGS) entry which is preliminary data.</text>
</comment>
<evidence type="ECO:0008006" key="2">
    <source>
        <dbReference type="Google" id="ProtNLM"/>
    </source>
</evidence>
<reference evidence="1" key="1">
    <citation type="journal article" date="2020" name="mSystems">
        <title>Genome- and Community-Level Interaction Insights into Carbon Utilization and Element Cycling Functions of Hydrothermarchaeota in Hydrothermal Sediment.</title>
        <authorList>
            <person name="Zhou Z."/>
            <person name="Liu Y."/>
            <person name="Xu W."/>
            <person name="Pan J."/>
            <person name="Luo Z.H."/>
            <person name="Li M."/>
        </authorList>
    </citation>
    <scope>NUCLEOTIDE SEQUENCE [LARGE SCALE GENOMIC DNA]</scope>
    <source>
        <strain evidence="1">SpSt-1182</strain>
    </source>
</reference>
<accession>A0A7V0XEZ9</accession>
<dbReference type="EMBL" id="DSBX01000093">
    <property type="protein sequence ID" value="HDQ99125.1"/>
    <property type="molecule type" value="Genomic_DNA"/>
</dbReference>
<protein>
    <recommendedName>
        <fullName evidence="2">Type II toxin-antitoxin system RelE/ParE family toxin</fullName>
    </recommendedName>
</protein>
<evidence type="ECO:0000313" key="1">
    <source>
        <dbReference type="EMBL" id="HDQ99125.1"/>
    </source>
</evidence>
<dbReference type="Pfam" id="PF05973">
    <property type="entry name" value="Gp49"/>
    <property type="match status" value="1"/>
</dbReference>
<name>A0A7V0XEZ9_UNCW3</name>
<dbReference type="InterPro" id="IPR009241">
    <property type="entry name" value="HigB-like"/>
</dbReference>
<organism evidence="1">
    <name type="scientific">candidate division WOR-3 bacterium</name>
    <dbReference type="NCBI Taxonomy" id="2052148"/>
    <lineage>
        <taxon>Bacteria</taxon>
        <taxon>Bacteria division WOR-3</taxon>
    </lineage>
</organism>
<dbReference type="Proteomes" id="UP000885672">
    <property type="component" value="Unassembled WGS sequence"/>
</dbReference>
<sequence>MMRLLELESGPALRVCALELDGRCASLEFVRGLPVRAQQGIFATFALLAKCGWRLRNETRFKHLREDVYEIKEYSSNVRLFCFLHAGRLVVCTHGTRKPGGRGRYAREIEKVLRLHRMAEEQAVI</sequence>
<proteinExistence type="predicted"/>
<gene>
    <name evidence="1" type="ORF">ENN51_02410</name>
</gene>